<dbReference type="Gene3D" id="1.10.357.10">
    <property type="entry name" value="Tetracycline Repressor, domain 2"/>
    <property type="match status" value="1"/>
</dbReference>
<dbReference type="SUPFAM" id="SSF46689">
    <property type="entry name" value="Homeodomain-like"/>
    <property type="match status" value="1"/>
</dbReference>
<comment type="caution">
    <text evidence="6">The sequence shown here is derived from an EMBL/GenBank/DDBJ whole genome shotgun (WGS) entry which is preliminary data.</text>
</comment>
<evidence type="ECO:0000256" key="2">
    <source>
        <dbReference type="ARBA" id="ARBA00023125"/>
    </source>
</evidence>
<protein>
    <submittedName>
        <fullName evidence="6">TetR/AcrR family transcriptional regulator</fullName>
    </submittedName>
</protein>
<keyword evidence="3" id="KW-0804">Transcription</keyword>
<keyword evidence="2 4" id="KW-0238">DNA-binding</keyword>
<evidence type="ECO:0000313" key="7">
    <source>
        <dbReference type="Proteomes" id="UP000474967"/>
    </source>
</evidence>
<dbReference type="GO" id="GO:0000976">
    <property type="term" value="F:transcription cis-regulatory region binding"/>
    <property type="evidence" value="ECO:0007669"/>
    <property type="project" value="TreeGrafter"/>
</dbReference>
<evidence type="ECO:0000256" key="1">
    <source>
        <dbReference type="ARBA" id="ARBA00023015"/>
    </source>
</evidence>
<dbReference type="Pfam" id="PF00440">
    <property type="entry name" value="TetR_N"/>
    <property type="match status" value="1"/>
</dbReference>
<dbReference type="Proteomes" id="UP000474967">
    <property type="component" value="Unassembled WGS sequence"/>
</dbReference>
<dbReference type="EMBL" id="JAAGWY010000001">
    <property type="protein sequence ID" value="NEN05440.1"/>
    <property type="molecule type" value="Genomic_DNA"/>
</dbReference>
<evidence type="ECO:0000313" key="6">
    <source>
        <dbReference type="EMBL" id="NEN05440.1"/>
    </source>
</evidence>
<evidence type="ECO:0000259" key="5">
    <source>
        <dbReference type="PROSITE" id="PS50977"/>
    </source>
</evidence>
<organism evidence="6 7">
    <name type="scientific">Leifsonia tongyongensis</name>
    <dbReference type="NCBI Taxonomy" id="1268043"/>
    <lineage>
        <taxon>Bacteria</taxon>
        <taxon>Bacillati</taxon>
        <taxon>Actinomycetota</taxon>
        <taxon>Actinomycetes</taxon>
        <taxon>Micrococcales</taxon>
        <taxon>Microbacteriaceae</taxon>
        <taxon>Leifsonia</taxon>
    </lineage>
</organism>
<proteinExistence type="predicted"/>
<dbReference type="InterPro" id="IPR009057">
    <property type="entry name" value="Homeodomain-like_sf"/>
</dbReference>
<dbReference type="PROSITE" id="PS50977">
    <property type="entry name" value="HTH_TETR_2"/>
    <property type="match status" value="1"/>
</dbReference>
<dbReference type="SUPFAM" id="SSF48498">
    <property type="entry name" value="Tetracyclin repressor-like, C-terminal domain"/>
    <property type="match status" value="1"/>
</dbReference>
<dbReference type="InterPro" id="IPR001647">
    <property type="entry name" value="HTH_TetR"/>
</dbReference>
<dbReference type="PANTHER" id="PTHR30055">
    <property type="entry name" value="HTH-TYPE TRANSCRIPTIONAL REGULATOR RUTR"/>
    <property type="match status" value="1"/>
</dbReference>
<dbReference type="InterPro" id="IPR036271">
    <property type="entry name" value="Tet_transcr_reg_TetR-rel_C_sf"/>
</dbReference>
<gene>
    <name evidence="6" type="ORF">G3T36_06110</name>
</gene>
<dbReference type="PRINTS" id="PR00455">
    <property type="entry name" value="HTHTETR"/>
</dbReference>
<evidence type="ECO:0000256" key="4">
    <source>
        <dbReference type="PROSITE-ProRule" id="PRU00335"/>
    </source>
</evidence>
<accession>A0A6L9XVI0</accession>
<feature type="domain" description="HTH tetR-type" evidence="5">
    <location>
        <begin position="8"/>
        <end position="68"/>
    </location>
</feature>
<dbReference type="AlphaFoldDB" id="A0A6L9XVI0"/>
<keyword evidence="1" id="KW-0805">Transcription regulation</keyword>
<dbReference type="GO" id="GO:0003700">
    <property type="term" value="F:DNA-binding transcription factor activity"/>
    <property type="evidence" value="ECO:0007669"/>
    <property type="project" value="TreeGrafter"/>
</dbReference>
<keyword evidence="7" id="KW-1185">Reference proteome</keyword>
<feature type="DNA-binding region" description="H-T-H motif" evidence="4">
    <location>
        <begin position="31"/>
        <end position="50"/>
    </location>
</feature>
<dbReference type="RefSeq" id="WP_163288654.1">
    <property type="nucleotide sequence ID" value="NZ_JAAGWY010000001.1"/>
</dbReference>
<reference evidence="6 7" key="1">
    <citation type="journal article" date="2014" name="J. Microbiol.">
        <title>Diaminobutyricibacter tongyongensis gen. nov., sp. nov. and Homoserinibacter gongjuensis gen. nov., sp. nov. belong to the family Microbacteriaceae.</title>
        <authorList>
            <person name="Kim S.J."/>
            <person name="Ahn J.H."/>
            <person name="Weon H.Y."/>
            <person name="Hamada M."/>
            <person name="Suzuki K."/>
            <person name="Kwon S.W."/>
        </authorList>
    </citation>
    <scope>NUCLEOTIDE SEQUENCE [LARGE SCALE GENOMIC DNA]</scope>
    <source>
        <strain evidence="6 7">NBRC 108724</strain>
    </source>
</reference>
<evidence type="ECO:0000256" key="3">
    <source>
        <dbReference type="ARBA" id="ARBA00023163"/>
    </source>
</evidence>
<dbReference type="PANTHER" id="PTHR30055:SF234">
    <property type="entry name" value="HTH-TYPE TRANSCRIPTIONAL REGULATOR BETI"/>
    <property type="match status" value="1"/>
</dbReference>
<dbReference type="InterPro" id="IPR050109">
    <property type="entry name" value="HTH-type_TetR-like_transc_reg"/>
</dbReference>
<sequence>MARRLTPEARRAEIVETAHQVIAEKGYRSLSLRAVATRCGMSAPGLMYYFPDMQSLLEAVLEHRDEVDIAAIVPEDLGEQSFADLIDAAAAYYVERVDDQRSFDALEAEALDPNHPAHSWFAARNARNIELLRPVIEREFADPDTAMRMLRYLFDGLRLNWLRNPDTRALFEDVHAVRSFLLNGLERKVPAAG</sequence>
<name>A0A6L9XVI0_9MICO</name>